<feature type="domain" description="N-acetyltransferase" evidence="1">
    <location>
        <begin position="19"/>
        <end position="173"/>
    </location>
</feature>
<dbReference type="EMBL" id="CAADFC020000013">
    <property type="protein sequence ID" value="VIO71540.1"/>
    <property type="molecule type" value="Genomic_DNA"/>
</dbReference>
<comment type="caution">
    <text evidence="2">The sequence shown here is derived from an EMBL/GenBank/DDBJ whole genome shotgun (WGS) entry which is preliminary data.</text>
</comment>
<dbReference type="SUPFAM" id="SSF55729">
    <property type="entry name" value="Acyl-CoA N-acyltransferases (Nat)"/>
    <property type="match status" value="1"/>
</dbReference>
<protein>
    <submittedName>
        <fullName evidence="2">Acetyltransferase Pat</fullName>
        <ecNumber evidence="2">2.3.1.-</ecNumber>
    </submittedName>
</protein>
<dbReference type="RefSeq" id="WP_139861014.1">
    <property type="nucleotide sequence ID" value="NZ_CAADFC020000013.1"/>
</dbReference>
<proteinExistence type="predicted"/>
<dbReference type="CDD" id="cd04301">
    <property type="entry name" value="NAT_SF"/>
    <property type="match status" value="1"/>
</dbReference>
<organism evidence="2 3">
    <name type="scientific">Bradyrhizobium ivorense</name>
    <dbReference type="NCBI Taxonomy" id="2511166"/>
    <lineage>
        <taxon>Bacteria</taxon>
        <taxon>Pseudomonadati</taxon>
        <taxon>Pseudomonadota</taxon>
        <taxon>Alphaproteobacteria</taxon>
        <taxon>Hyphomicrobiales</taxon>
        <taxon>Nitrobacteraceae</taxon>
        <taxon>Bradyrhizobium</taxon>
    </lineage>
</organism>
<evidence type="ECO:0000313" key="2">
    <source>
        <dbReference type="EMBL" id="VIO71540.1"/>
    </source>
</evidence>
<sequence>MPVPENYAASERLRDGRSVEIRMLRADDQDDMLAAIGRTSSQSLQRRFFGPKRSFSKKEVDFFMNIDFTNHVALIALADEDGHEVIIGGGRYVVTNPGTAEVAFVTIDDYQAQGVGTLLMHHLAILARQAELRELVAEVLPENTAMRKVFAKFGFQARRGSDPQIVCLALPLR</sequence>
<dbReference type="EC" id="2.3.1.-" evidence="2"/>
<dbReference type="Proteomes" id="UP000328092">
    <property type="component" value="Unassembled WGS sequence"/>
</dbReference>
<dbReference type="GO" id="GO:0016747">
    <property type="term" value="F:acyltransferase activity, transferring groups other than amino-acyl groups"/>
    <property type="evidence" value="ECO:0007669"/>
    <property type="project" value="InterPro"/>
</dbReference>
<gene>
    <name evidence="2" type="ORF">CI1B_37240</name>
</gene>
<dbReference type="AlphaFoldDB" id="A0A508TBC0"/>
<keyword evidence="2" id="KW-0808">Transferase</keyword>
<evidence type="ECO:0000259" key="1">
    <source>
        <dbReference type="PROSITE" id="PS51186"/>
    </source>
</evidence>
<dbReference type="Pfam" id="PF00583">
    <property type="entry name" value="Acetyltransf_1"/>
    <property type="match status" value="1"/>
</dbReference>
<keyword evidence="3" id="KW-1185">Reference proteome</keyword>
<dbReference type="InterPro" id="IPR000182">
    <property type="entry name" value="GNAT_dom"/>
</dbReference>
<dbReference type="OrthoDB" id="9807426at2"/>
<evidence type="ECO:0000313" key="3">
    <source>
        <dbReference type="Proteomes" id="UP000328092"/>
    </source>
</evidence>
<dbReference type="InterPro" id="IPR016181">
    <property type="entry name" value="Acyl_CoA_acyltransferase"/>
</dbReference>
<keyword evidence="2" id="KW-0012">Acyltransferase</keyword>
<dbReference type="PROSITE" id="PS51186">
    <property type="entry name" value="GNAT"/>
    <property type="match status" value="1"/>
</dbReference>
<reference evidence="2" key="1">
    <citation type="submission" date="2019-02" db="EMBL/GenBank/DDBJ databases">
        <authorList>
            <person name="Pothier F.J."/>
        </authorList>
    </citation>
    <scope>NUCLEOTIDE SEQUENCE</scope>
    <source>
        <strain evidence="2">CI-1B</strain>
    </source>
</reference>
<accession>A0A508TBC0</accession>
<name>A0A508TBC0_9BRAD</name>
<dbReference type="Gene3D" id="3.40.630.30">
    <property type="match status" value="1"/>
</dbReference>